<evidence type="ECO:0000256" key="2">
    <source>
        <dbReference type="ARBA" id="ARBA00022517"/>
    </source>
</evidence>
<dbReference type="CDD" id="cd01734">
    <property type="entry name" value="YlxS_C"/>
    <property type="match status" value="1"/>
</dbReference>
<comment type="subcellular location">
    <subcellularLocation>
        <location evidence="3">Cytoplasm</location>
    </subcellularLocation>
</comment>
<dbReference type="PANTHER" id="PTHR33867:SF1">
    <property type="entry name" value="RIBOSOME MATURATION FACTOR RIMP"/>
    <property type="match status" value="1"/>
</dbReference>
<accession>A0A1I2E5F7</accession>
<sequence length="171" mass="18370">MAPSPAPTPEAVAERIRPAVDGAGLFLEDVKIVGPEQRSTVRVTVDLPEDEVGGVDLDQVAEVSRAISDALDAQDMFPGTYHLEVSSPGTSRPLTQARHFRRARTRLVTLDMIAGGTRAGRVAEVTDTAVVLSDDAGTTHEVPLADIRRGKVEVELKRMDEVDLGSEDEES</sequence>
<dbReference type="HAMAP" id="MF_01077">
    <property type="entry name" value="RimP"/>
    <property type="match status" value="1"/>
</dbReference>
<dbReference type="EMBL" id="FONZ01000001">
    <property type="protein sequence ID" value="SFE87957.1"/>
    <property type="molecule type" value="Genomic_DNA"/>
</dbReference>
<evidence type="ECO:0000259" key="4">
    <source>
        <dbReference type="Pfam" id="PF02576"/>
    </source>
</evidence>
<dbReference type="Gene3D" id="3.30.300.70">
    <property type="entry name" value="RimP-like superfamily, N-terminal"/>
    <property type="match status" value="1"/>
</dbReference>
<evidence type="ECO:0000256" key="3">
    <source>
        <dbReference type="HAMAP-Rule" id="MF_01077"/>
    </source>
</evidence>
<dbReference type="Pfam" id="PF02576">
    <property type="entry name" value="RimP_N"/>
    <property type="match status" value="1"/>
</dbReference>
<dbReference type="GO" id="GO:0006412">
    <property type="term" value="P:translation"/>
    <property type="evidence" value="ECO:0007669"/>
    <property type="project" value="TreeGrafter"/>
</dbReference>
<dbReference type="InterPro" id="IPR028989">
    <property type="entry name" value="RimP_N"/>
</dbReference>
<keyword evidence="2 3" id="KW-0690">Ribosome biogenesis</keyword>
<gene>
    <name evidence="3" type="primary">rimP</name>
    <name evidence="5" type="ORF">SAMN04488035_0893</name>
</gene>
<dbReference type="SUPFAM" id="SSF75420">
    <property type="entry name" value="YhbC-like, N-terminal domain"/>
    <property type="match status" value="1"/>
</dbReference>
<evidence type="ECO:0000256" key="1">
    <source>
        <dbReference type="ARBA" id="ARBA00022490"/>
    </source>
</evidence>
<dbReference type="STRING" id="285351.SAMN04488035_0893"/>
<dbReference type="AlphaFoldDB" id="A0A1I2E5F7"/>
<dbReference type="OrthoDB" id="9805006at2"/>
<comment type="function">
    <text evidence="3">Required for maturation of 30S ribosomal subunits.</text>
</comment>
<evidence type="ECO:0000313" key="5">
    <source>
        <dbReference type="EMBL" id="SFE87957.1"/>
    </source>
</evidence>
<dbReference type="GO" id="GO:0000028">
    <property type="term" value="P:ribosomal small subunit assembly"/>
    <property type="evidence" value="ECO:0007669"/>
    <property type="project" value="TreeGrafter"/>
</dbReference>
<evidence type="ECO:0000313" key="6">
    <source>
        <dbReference type="Proteomes" id="UP000198520"/>
    </source>
</evidence>
<dbReference type="InterPro" id="IPR028998">
    <property type="entry name" value="RimP_C"/>
</dbReference>
<dbReference type="InterPro" id="IPR003728">
    <property type="entry name" value="Ribosome_maturation_RimP"/>
</dbReference>
<reference evidence="6" key="1">
    <citation type="submission" date="2016-10" db="EMBL/GenBank/DDBJ databases">
        <authorList>
            <person name="Varghese N."/>
            <person name="Submissions S."/>
        </authorList>
    </citation>
    <scope>NUCLEOTIDE SEQUENCE [LARGE SCALE GENOMIC DNA]</scope>
    <source>
        <strain evidence="6">DSM 19083</strain>
    </source>
</reference>
<organism evidence="5 6">
    <name type="scientific">Flavimobilis marinus</name>
    <dbReference type="NCBI Taxonomy" id="285351"/>
    <lineage>
        <taxon>Bacteria</taxon>
        <taxon>Bacillati</taxon>
        <taxon>Actinomycetota</taxon>
        <taxon>Actinomycetes</taxon>
        <taxon>Micrococcales</taxon>
        <taxon>Jonesiaceae</taxon>
        <taxon>Flavimobilis</taxon>
    </lineage>
</organism>
<dbReference type="PANTHER" id="PTHR33867">
    <property type="entry name" value="RIBOSOME MATURATION FACTOR RIMP"/>
    <property type="match status" value="1"/>
</dbReference>
<name>A0A1I2E5F7_9MICO</name>
<dbReference type="GO" id="GO:0005829">
    <property type="term" value="C:cytosol"/>
    <property type="evidence" value="ECO:0007669"/>
    <property type="project" value="TreeGrafter"/>
</dbReference>
<dbReference type="Proteomes" id="UP000198520">
    <property type="component" value="Unassembled WGS sequence"/>
</dbReference>
<keyword evidence="1 3" id="KW-0963">Cytoplasm</keyword>
<feature type="domain" description="Ribosome maturation factor RimP N-terminal" evidence="4">
    <location>
        <begin position="16"/>
        <end position="90"/>
    </location>
</feature>
<proteinExistence type="inferred from homology"/>
<comment type="similarity">
    <text evidence="3">Belongs to the RimP family.</text>
</comment>
<dbReference type="InterPro" id="IPR035956">
    <property type="entry name" value="RimP_N_sf"/>
</dbReference>
<dbReference type="RefSeq" id="WP_093375373.1">
    <property type="nucleotide sequence ID" value="NZ_BNAN01000001.1"/>
</dbReference>
<keyword evidence="6" id="KW-1185">Reference proteome</keyword>
<protein>
    <recommendedName>
        <fullName evidence="3">Ribosome maturation factor RimP</fullName>
    </recommendedName>
</protein>